<keyword evidence="6 7" id="KW-0472">Membrane</keyword>
<keyword evidence="2" id="KW-1003">Cell membrane</keyword>
<keyword evidence="3 7" id="KW-0812">Transmembrane</keyword>
<accession>A0AAN0MJU5</accession>
<evidence type="ECO:0000256" key="3">
    <source>
        <dbReference type="ARBA" id="ARBA00022692"/>
    </source>
</evidence>
<dbReference type="PANTHER" id="PTHR30086">
    <property type="entry name" value="ARGININE EXPORTER PROTEIN ARGO"/>
    <property type="match status" value="1"/>
</dbReference>
<evidence type="ECO:0000256" key="2">
    <source>
        <dbReference type="ARBA" id="ARBA00022475"/>
    </source>
</evidence>
<dbReference type="EMBL" id="AP028908">
    <property type="protein sequence ID" value="BES83853.1"/>
    <property type="molecule type" value="Genomic_DNA"/>
</dbReference>
<feature type="transmembrane region" description="Helical" evidence="7">
    <location>
        <begin position="138"/>
        <end position="159"/>
    </location>
</feature>
<comment type="subcellular location">
    <subcellularLocation>
        <location evidence="1">Cell membrane</location>
        <topology evidence="1">Multi-pass membrane protein</topology>
    </subcellularLocation>
</comment>
<protein>
    <submittedName>
        <fullName evidence="8">LysE family transporter</fullName>
    </submittedName>
</protein>
<dbReference type="GO" id="GO:0015171">
    <property type="term" value="F:amino acid transmembrane transporter activity"/>
    <property type="evidence" value="ECO:0007669"/>
    <property type="project" value="TreeGrafter"/>
</dbReference>
<proteinExistence type="predicted"/>
<keyword evidence="4" id="KW-0029">Amino-acid transport</keyword>
<dbReference type="Pfam" id="PF01810">
    <property type="entry name" value="LysE"/>
    <property type="match status" value="1"/>
</dbReference>
<organism evidence="8 9">
    <name type="scientific">Pectobacterium araliae</name>
    <dbReference type="NCBI Taxonomy" id="3073862"/>
    <lineage>
        <taxon>Bacteria</taxon>
        <taxon>Pseudomonadati</taxon>
        <taxon>Pseudomonadota</taxon>
        <taxon>Gammaproteobacteria</taxon>
        <taxon>Enterobacterales</taxon>
        <taxon>Pectobacteriaceae</taxon>
        <taxon>Pectobacterium</taxon>
    </lineage>
</organism>
<dbReference type="GO" id="GO:0005886">
    <property type="term" value="C:plasma membrane"/>
    <property type="evidence" value="ECO:0007669"/>
    <property type="project" value="UniProtKB-SubCell"/>
</dbReference>
<feature type="transmembrane region" description="Helical" evidence="7">
    <location>
        <begin position="179"/>
        <end position="194"/>
    </location>
</feature>
<evidence type="ECO:0000256" key="1">
    <source>
        <dbReference type="ARBA" id="ARBA00004651"/>
    </source>
</evidence>
<keyword evidence="9" id="KW-1185">Reference proteome</keyword>
<feature type="transmembrane region" description="Helical" evidence="7">
    <location>
        <begin position="73"/>
        <end position="91"/>
    </location>
</feature>
<evidence type="ECO:0000256" key="5">
    <source>
        <dbReference type="ARBA" id="ARBA00022989"/>
    </source>
</evidence>
<feature type="transmembrane region" description="Helical" evidence="7">
    <location>
        <begin position="111"/>
        <end position="131"/>
    </location>
</feature>
<evidence type="ECO:0000313" key="9">
    <source>
        <dbReference type="Proteomes" id="UP001377830"/>
    </source>
</evidence>
<evidence type="ECO:0000313" key="8">
    <source>
        <dbReference type="EMBL" id="BES83853.1"/>
    </source>
</evidence>
<evidence type="ECO:0000256" key="6">
    <source>
        <dbReference type="ARBA" id="ARBA00023136"/>
    </source>
</evidence>
<dbReference type="InterPro" id="IPR001123">
    <property type="entry name" value="LeuE-type"/>
</dbReference>
<evidence type="ECO:0000256" key="7">
    <source>
        <dbReference type="SAM" id="Phobius"/>
    </source>
</evidence>
<dbReference type="Proteomes" id="UP001377830">
    <property type="component" value="Chromosome"/>
</dbReference>
<keyword evidence="4" id="KW-0813">Transport</keyword>
<reference evidence="9" key="1">
    <citation type="journal article" date="2024" name="Int. J. Syst. Evol. Microbiol.">
        <title>Pectobacterium araliae sp. nov., a pathogen causing bacterial soft rot of Japanese angelica tree in Japan.</title>
        <authorList>
            <person name="Sawada H."/>
            <person name="Someya N."/>
            <person name="Morohoshi T."/>
            <person name="Ono M."/>
            <person name="Satou M."/>
        </authorList>
    </citation>
    <scope>NUCLEOTIDE SEQUENCE [LARGE SCALE GENOMIC DNA]</scope>
    <source>
        <strain evidence="9">MAFF 302110</strain>
    </source>
</reference>
<name>A0AAN0MJU5_9GAMM</name>
<dbReference type="AlphaFoldDB" id="A0AAN0MJU5"/>
<dbReference type="PANTHER" id="PTHR30086:SF20">
    <property type="entry name" value="ARGININE EXPORTER PROTEIN ARGO-RELATED"/>
    <property type="match status" value="1"/>
</dbReference>
<dbReference type="RefSeq" id="WP_261848292.1">
    <property type="nucleotide sequence ID" value="NZ_AP028908.1"/>
</dbReference>
<dbReference type="KEGG" id="parl:PEC302110_09500"/>
<feature type="transmembrane region" description="Helical" evidence="7">
    <location>
        <begin position="43"/>
        <end position="61"/>
    </location>
</feature>
<sequence length="195" mass="21608">MDIKFIISALLVNLPLALSPGPTNILCLSIASVQGFKKTLKFIAGLQVLPFVYSLIIAIGAEEMLSKFESLSLLAKILGSIYMLYLAISMIRADSSVKKKENIKSGFVHGVFAQAINPKNIAIIITIYSLFSKQAEDYRYGIMLAIIITLCNMLSHLLWSYSSEIIIKNSGSFLNKNQDKIFGILLLIAIVFLWI</sequence>
<evidence type="ECO:0000256" key="4">
    <source>
        <dbReference type="ARBA" id="ARBA00022970"/>
    </source>
</evidence>
<gene>
    <name evidence="8" type="ORF">PEC302110_09500</name>
</gene>
<keyword evidence="5 7" id="KW-1133">Transmembrane helix</keyword>